<name>A0ABN7X2J1_GIGMA</name>
<gene>
    <name evidence="1" type="ORF">GMARGA_LOCUS38006</name>
</gene>
<organism evidence="1 2">
    <name type="scientific">Gigaspora margarita</name>
    <dbReference type="NCBI Taxonomy" id="4874"/>
    <lineage>
        <taxon>Eukaryota</taxon>
        <taxon>Fungi</taxon>
        <taxon>Fungi incertae sedis</taxon>
        <taxon>Mucoromycota</taxon>
        <taxon>Glomeromycotina</taxon>
        <taxon>Glomeromycetes</taxon>
        <taxon>Diversisporales</taxon>
        <taxon>Gigasporaceae</taxon>
        <taxon>Gigaspora</taxon>
    </lineage>
</organism>
<protein>
    <submittedName>
        <fullName evidence="1">17907_t:CDS:1</fullName>
    </submittedName>
</protein>
<evidence type="ECO:0000313" key="1">
    <source>
        <dbReference type="EMBL" id="CAG8846111.1"/>
    </source>
</evidence>
<accession>A0ABN7X2J1</accession>
<comment type="caution">
    <text evidence="1">The sequence shown here is derived from an EMBL/GenBank/DDBJ whole genome shotgun (WGS) entry which is preliminary data.</text>
</comment>
<reference evidence="1 2" key="1">
    <citation type="submission" date="2021-06" db="EMBL/GenBank/DDBJ databases">
        <authorList>
            <person name="Kallberg Y."/>
            <person name="Tangrot J."/>
            <person name="Rosling A."/>
        </authorList>
    </citation>
    <scope>NUCLEOTIDE SEQUENCE [LARGE SCALE GENOMIC DNA]</scope>
    <source>
        <strain evidence="1 2">120-4 pot B 10/14</strain>
    </source>
</reference>
<dbReference type="Proteomes" id="UP000789901">
    <property type="component" value="Unassembled WGS sequence"/>
</dbReference>
<keyword evidence="2" id="KW-1185">Reference proteome</keyword>
<feature type="non-terminal residue" evidence="1">
    <location>
        <position position="1"/>
    </location>
</feature>
<dbReference type="EMBL" id="CAJVQB010082198">
    <property type="protein sequence ID" value="CAG8846111.1"/>
    <property type="molecule type" value="Genomic_DNA"/>
</dbReference>
<sequence length="73" mass="8528">INSNSTRLANKILNESARKWKSVTKPFHSPLKSLNQLPEQQKSYEHNYQTEDRMDGNMIVKNYYITADNVTIN</sequence>
<proteinExistence type="predicted"/>
<evidence type="ECO:0000313" key="2">
    <source>
        <dbReference type="Proteomes" id="UP000789901"/>
    </source>
</evidence>